<dbReference type="SUPFAM" id="SSF53383">
    <property type="entry name" value="PLP-dependent transferases"/>
    <property type="match status" value="1"/>
</dbReference>
<keyword evidence="5 6" id="KW-0456">Lyase</keyword>
<evidence type="ECO:0000256" key="2">
    <source>
        <dbReference type="ARBA" id="ARBA00009533"/>
    </source>
</evidence>
<feature type="region of interest" description="Disordered" evidence="7">
    <location>
        <begin position="1"/>
        <end position="33"/>
    </location>
</feature>
<evidence type="ECO:0000313" key="9">
    <source>
        <dbReference type="Proteomes" id="UP001356095"/>
    </source>
</evidence>
<feature type="region of interest" description="Disordered" evidence="7">
    <location>
        <begin position="515"/>
        <end position="548"/>
    </location>
</feature>
<dbReference type="Gene3D" id="3.90.1150.10">
    <property type="entry name" value="Aspartate Aminotransferase, domain 1"/>
    <property type="match status" value="1"/>
</dbReference>
<dbReference type="RefSeq" id="WP_330090589.1">
    <property type="nucleotide sequence ID" value="NZ_JAUZMY010000004.1"/>
</dbReference>
<evidence type="ECO:0000256" key="1">
    <source>
        <dbReference type="ARBA" id="ARBA00001933"/>
    </source>
</evidence>
<dbReference type="InterPro" id="IPR015422">
    <property type="entry name" value="PyrdxlP-dep_Trfase_small"/>
</dbReference>
<keyword evidence="9" id="KW-1185">Reference proteome</keyword>
<comment type="cofactor">
    <cofactor evidence="1 6">
        <name>pyridoxal 5'-phosphate</name>
        <dbReference type="ChEBI" id="CHEBI:597326"/>
    </cofactor>
</comment>
<dbReference type="Gene3D" id="3.40.640.10">
    <property type="entry name" value="Type I PLP-dependent aspartate aminotransferase-like (Major domain)"/>
    <property type="match status" value="1"/>
</dbReference>
<dbReference type="InterPro" id="IPR002129">
    <property type="entry name" value="PyrdxlP-dep_de-COase"/>
</dbReference>
<reference evidence="8 9" key="1">
    <citation type="submission" date="2023-08" db="EMBL/GenBank/DDBJ databases">
        <authorList>
            <person name="Girao M."/>
            <person name="Carvalho M.F."/>
        </authorList>
    </citation>
    <scope>NUCLEOTIDE SEQUENCE [LARGE SCALE GENOMIC DNA]</scope>
    <source>
        <strain evidence="8 9">CT-R113</strain>
    </source>
</reference>
<evidence type="ECO:0000256" key="6">
    <source>
        <dbReference type="RuleBase" id="RU000382"/>
    </source>
</evidence>
<organism evidence="8 9">
    <name type="scientific">Nocardiopsis codii</name>
    <dbReference type="NCBI Taxonomy" id="3065942"/>
    <lineage>
        <taxon>Bacteria</taxon>
        <taxon>Bacillati</taxon>
        <taxon>Actinomycetota</taxon>
        <taxon>Actinomycetes</taxon>
        <taxon>Streptosporangiales</taxon>
        <taxon>Nocardiopsidaceae</taxon>
        <taxon>Nocardiopsis</taxon>
    </lineage>
</organism>
<keyword evidence="8" id="KW-0032">Aminotransferase</keyword>
<comment type="similarity">
    <text evidence="2 6">Belongs to the group II decarboxylase family.</text>
</comment>
<sequence>MNFLARSVQDPPTEELGSDAAGAADAPDAPPLHASDHRAQLLDAHSAERYRTLTTWAVDRVADRIARVDRPFTGATAEDLRPGMDRVDLDRPLNDPGAALDELERLYLDDAVYFHHPRYMGHLNCPVVLPALLGETVLSAVNSSLDTWDQSAGGTLIEQRLVDWTAGRIGFGEAADGIFTSGGSQSNLQALLMARDETHARHGGRLSELLPRMRVLTSEVGHFSVAKSAALLGLGYESVITVACDDRRRMRPDALAAELRRCREEDLVPIAVVATAGTTDFGSIDPLPRIADLCSRHGLWMHVDAAYGCGLLVSRHRHLLSGIERADSVTVDFHKSFFQPVSSSAVVVREGRSLRHVTYHADYLNSRSDGSTPVLAPNQVDKSLQTTRRFDALKLWLTLRTMGADGVGSLFDSVLELAAVGWSLLDADPRFTVVTRPALSTLVFRCALPGVAEEIADGANRYAREALLASGRAVAARTTVDGRPYLKLTLLNPRSTREDIAEVLDLLAGHAERYAAEHGASTAPAPGAPAAGTAGTPPTPANESGRNR</sequence>
<gene>
    <name evidence="8" type="ORF">Q8791_06085</name>
</gene>
<comment type="caution">
    <text evidence="8">The sequence shown here is derived from an EMBL/GenBank/DDBJ whole genome shotgun (WGS) entry which is preliminary data.</text>
</comment>
<evidence type="ECO:0000256" key="7">
    <source>
        <dbReference type="SAM" id="MobiDB-lite"/>
    </source>
</evidence>
<dbReference type="PRINTS" id="PR00800">
    <property type="entry name" value="YHDCRBOXLASE"/>
</dbReference>
<name>A0ABU7K5H7_9ACTN</name>
<dbReference type="PANTHER" id="PTHR45677">
    <property type="entry name" value="GLUTAMATE DECARBOXYLASE-RELATED"/>
    <property type="match status" value="1"/>
</dbReference>
<dbReference type="InterPro" id="IPR010977">
    <property type="entry name" value="Aromatic_deC"/>
</dbReference>
<keyword evidence="3" id="KW-0210">Decarboxylase</keyword>
<keyword evidence="8" id="KW-0808">Transferase</keyword>
<evidence type="ECO:0000256" key="5">
    <source>
        <dbReference type="ARBA" id="ARBA00023239"/>
    </source>
</evidence>
<evidence type="ECO:0000313" key="8">
    <source>
        <dbReference type="EMBL" id="MEE2036792.1"/>
    </source>
</evidence>
<dbReference type="Pfam" id="PF00282">
    <property type="entry name" value="Pyridoxal_deC"/>
    <property type="match status" value="1"/>
</dbReference>
<dbReference type="InterPro" id="IPR015421">
    <property type="entry name" value="PyrdxlP-dep_Trfase_major"/>
</dbReference>
<dbReference type="GO" id="GO:0008483">
    <property type="term" value="F:transaminase activity"/>
    <property type="evidence" value="ECO:0007669"/>
    <property type="project" value="UniProtKB-KW"/>
</dbReference>
<dbReference type="EMBL" id="JAUZMY010000004">
    <property type="protein sequence ID" value="MEE2036792.1"/>
    <property type="molecule type" value="Genomic_DNA"/>
</dbReference>
<evidence type="ECO:0000256" key="3">
    <source>
        <dbReference type="ARBA" id="ARBA00022793"/>
    </source>
</evidence>
<feature type="compositionally biased region" description="Low complexity" evidence="7">
    <location>
        <begin position="519"/>
        <end position="536"/>
    </location>
</feature>
<keyword evidence="4 6" id="KW-0663">Pyridoxal phosphate</keyword>
<dbReference type="Proteomes" id="UP001356095">
    <property type="component" value="Unassembled WGS sequence"/>
</dbReference>
<accession>A0ABU7K5H7</accession>
<dbReference type="PANTHER" id="PTHR45677:SF8">
    <property type="entry name" value="CYSTEINE SULFINIC ACID DECARBOXYLASE"/>
    <property type="match status" value="1"/>
</dbReference>
<proteinExistence type="inferred from homology"/>
<protein>
    <submittedName>
        <fullName evidence="8">Aspartate aminotransferase family protein</fullName>
    </submittedName>
</protein>
<dbReference type="CDD" id="cd06450">
    <property type="entry name" value="DOPA_deC_like"/>
    <property type="match status" value="1"/>
</dbReference>
<feature type="compositionally biased region" description="Low complexity" evidence="7">
    <location>
        <begin position="18"/>
        <end position="33"/>
    </location>
</feature>
<dbReference type="InterPro" id="IPR015424">
    <property type="entry name" value="PyrdxlP-dep_Trfase"/>
</dbReference>
<evidence type="ECO:0000256" key="4">
    <source>
        <dbReference type="ARBA" id="ARBA00022898"/>
    </source>
</evidence>